<dbReference type="Gene3D" id="2.40.420.20">
    <property type="match status" value="1"/>
</dbReference>
<dbReference type="InterPro" id="IPR058627">
    <property type="entry name" value="MdtA-like_C"/>
</dbReference>
<organism evidence="8 9">
    <name type="scientific">Serratia aquatilis</name>
    <dbReference type="NCBI Taxonomy" id="1737515"/>
    <lineage>
        <taxon>Bacteria</taxon>
        <taxon>Pseudomonadati</taxon>
        <taxon>Pseudomonadota</taxon>
        <taxon>Gammaproteobacteria</taxon>
        <taxon>Enterobacterales</taxon>
        <taxon>Yersiniaceae</taxon>
        <taxon>Serratia</taxon>
    </lineage>
</organism>
<sequence>MKPGIARHKTRAIAFIALLVLAILIGAAAWHFTSPAQNTLLNTEDVTRGDIEKTVLATGILKPALQVSVGAQVNGQLQKLYVKQGDRVTRGQLLAEIDPTLQQNALRKSEAALQSAMAQKQVTQATLRQYQQELKRQLRMDRDGSGVKSELERAQAQFQTQVAQLKVNEAQIVQAQMELETARANLSFTRIVAPIDGEVLGIVTKEGQTIVSSQTVPTILVLADVDTMTVHTRISETDILKVRVGQPLWFYVVADPKHRYDSVMGSLQEAPSDALREDNVFSSANQQPSAVYYTGVFAIANRKRLLRTSMTAQVFIITEQAKNALRVPVAALGAQQGKDRYQVQVMNGEQVESRWVEIGLNDSQFAEVKEGLKEGERVVLAQHVMGNGNNG</sequence>
<gene>
    <name evidence="8" type="ORF">ACFFJ3_07180</name>
</gene>
<dbReference type="InterPro" id="IPR058625">
    <property type="entry name" value="MdtA-like_BSH"/>
</dbReference>
<dbReference type="Gene3D" id="2.40.50.100">
    <property type="match status" value="2"/>
</dbReference>
<keyword evidence="4" id="KW-0175">Coiled coil</keyword>
<reference evidence="8 9" key="1">
    <citation type="submission" date="2024-09" db="EMBL/GenBank/DDBJ databases">
        <authorList>
            <person name="Sun Q."/>
            <person name="Mori K."/>
        </authorList>
    </citation>
    <scope>NUCLEOTIDE SEQUENCE [LARGE SCALE GENOMIC DNA]</scope>
    <source>
        <strain evidence="8 9">CCM 8626</strain>
    </source>
</reference>
<dbReference type="Pfam" id="PF25917">
    <property type="entry name" value="BSH_RND"/>
    <property type="match status" value="1"/>
</dbReference>
<dbReference type="PANTHER" id="PTHR30469">
    <property type="entry name" value="MULTIDRUG RESISTANCE PROTEIN MDTA"/>
    <property type="match status" value="1"/>
</dbReference>
<dbReference type="Proteomes" id="UP001589792">
    <property type="component" value="Unassembled WGS sequence"/>
</dbReference>
<name>A0ABV6EBD2_9GAMM</name>
<comment type="similarity">
    <text evidence="2">Belongs to the membrane fusion protein (MFP) (TC 8.A.1) family.</text>
</comment>
<protein>
    <submittedName>
        <fullName evidence="8">Efflux RND transporter periplasmic adaptor subunit</fullName>
    </submittedName>
</protein>
<evidence type="ECO:0000259" key="7">
    <source>
        <dbReference type="Pfam" id="PF25967"/>
    </source>
</evidence>
<dbReference type="SUPFAM" id="SSF111369">
    <property type="entry name" value="HlyD-like secretion proteins"/>
    <property type="match status" value="1"/>
</dbReference>
<comment type="caution">
    <text evidence="8">The sequence shown here is derived from an EMBL/GenBank/DDBJ whole genome shotgun (WGS) entry which is preliminary data.</text>
</comment>
<evidence type="ECO:0000313" key="8">
    <source>
        <dbReference type="EMBL" id="MFC0226284.1"/>
    </source>
</evidence>
<keyword evidence="9" id="KW-1185">Reference proteome</keyword>
<feature type="coiled-coil region" evidence="4">
    <location>
        <begin position="113"/>
        <end position="185"/>
    </location>
</feature>
<dbReference type="InterPro" id="IPR006143">
    <property type="entry name" value="RND_pump_MFP"/>
</dbReference>
<dbReference type="EMBL" id="JBHLXG010000005">
    <property type="protein sequence ID" value="MFC0226284.1"/>
    <property type="molecule type" value="Genomic_DNA"/>
</dbReference>
<keyword evidence="5" id="KW-0812">Transmembrane</keyword>
<evidence type="ECO:0000259" key="6">
    <source>
        <dbReference type="Pfam" id="PF25917"/>
    </source>
</evidence>
<dbReference type="Pfam" id="PF25967">
    <property type="entry name" value="RND-MFP_C"/>
    <property type="match status" value="1"/>
</dbReference>
<evidence type="ECO:0000256" key="1">
    <source>
        <dbReference type="ARBA" id="ARBA00004196"/>
    </source>
</evidence>
<comment type="subcellular location">
    <subcellularLocation>
        <location evidence="1">Cell envelope</location>
    </subcellularLocation>
</comment>
<evidence type="ECO:0000256" key="4">
    <source>
        <dbReference type="SAM" id="Coils"/>
    </source>
</evidence>
<evidence type="ECO:0000256" key="2">
    <source>
        <dbReference type="ARBA" id="ARBA00009477"/>
    </source>
</evidence>
<keyword evidence="3" id="KW-0813">Transport</keyword>
<feature type="domain" description="Multidrug resistance protein MdtA-like C-terminal permuted SH3" evidence="7">
    <location>
        <begin position="323"/>
        <end position="380"/>
    </location>
</feature>
<dbReference type="RefSeq" id="WP_380673984.1">
    <property type="nucleotide sequence ID" value="NZ_CP173186.1"/>
</dbReference>
<feature type="domain" description="Multidrug resistance protein MdtA-like barrel-sandwich hybrid" evidence="6">
    <location>
        <begin position="66"/>
        <end position="221"/>
    </location>
</feature>
<dbReference type="PANTHER" id="PTHR30469:SF33">
    <property type="entry name" value="SLR1207 PROTEIN"/>
    <property type="match status" value="1"/>
</dbReference>
<keyword evidence="5" id="KW-1133">Transmembrane helix</keyword>
<keyword evidence="5" id="KW-0472">Membrane</keyword>
<accession>A0ABV6EBD2</accession>
<proteinExistence type="inferred from homology"/>
<feature type="transmembrane region" description="Helical" evidence="5">
    <location>
        <begin position="12"/>
        <end position="32"/>
    </location>
</feature>
<evidence type="ECO:0000256" key="5">
    <source>
        <dbReference type="SAM" id="Phobius"/>
    </source>
</evidence>
<evidence type="ECO:0000256" key="3">
    <source>
        <dbReference type="ARBA" id="ARBA00022448"/>
    </source>
</evidence>
<evidence type="ECO:0000313" key="9">
    <source>
        <dbReference type="Proteomes" id="UP001589792"/>
    </source>
</evidence>
<dbReference type="Gene3D" id="2.40.30.170">
    <property type="match status" value="1"/>
</dbReference>
<dbReference type="NCBIfam" id="TIGR01730">
    <property type="entry name" value="RND_mfp"/>
    <property type="match status" value="1"/>
</dbReference>